<sequence>MNSHVSAWSSRPRFKPRHDDTGPPIAARVPRSGLLFTSVREREAAHSLPATSITQPPARGHPQITSHAKGVGGYQQTVTLCVRGEG</sequence>
<dbReference type="Proteomes" id="UP000299102">
    <property type="component" value="Unassembled WGS sequence"/>
</dbReference>
<name>A0A4C1UYA3_EUMVA</name>
<feature type="region of interest" description="Disordered" evidence="1">
    <location>
        <begin position="1"/>
        <end position="28"/>
    </location>
</feature>
<protein>
    <submittedName>
        <fullName evidence="2">Uncharacterized protein</fullName>
    </submittedName>
</protein>
<evidence type="ECO:0000313" key="2">
    <source>
        <dbReference type="EMBL" id="GBP30996.1"/>
    </source>
</evidence>
<proteinExistence type="predicted"/>
<accession>A0A4C1UYA3</accession>
<evidence type="ECO:0000256" key="1">
    <source>
        <dbReference type="SAM" id="MobiDB-lite"/>
    </source>
</evidence>
<organism evidence="2 3">
    <name type="scientific">Eumeta variegata</name>
    <name type="common">Bagworm moth</name>
    <name type="synonym">Eumeta japonica</name>
    <dbReference type="NCBI Taxonomy" id="151549"/>
    <lineage>
        <taxon>Eukaryota</taxon>
        <taxon>Metazoa</taxon>
        <taxon>Ecdysozoa</taxon>
        <taxon>Arthropoda</taxon>
        <taxon>Hexapoda</taxon>
        <taxon>Insecta</taxon>
        <taxon>Pterygota</taxon>
        <taxon>Neoptera</taxon>
        <taxon>Endopterygota</taxon>
        <taxon>Lepidoptera</taxon>
        <taxon>Glossata</taxon>
        <taxon>Ditrysia</taxon>
        <taxon>Tineoidea</taxon>
        <taxon>Psychidae</taxon>
        <taxon>Oiketicinae</taxon>
        <taxon>Eumeta</taxon>
    </lineage>
</organism>
<dbReference type="AlphaFoldDB" id="A0A4C1UYA3"/>
<evidence type="ECO:0000313" key="3">
    <source>
        <dbReference type="Proteomes" id="UP000299102"/>
    </source>
</evidence>
<reference evidence="2 3" key="1">
    <citation type="journal article" date="2019" name="Commun. Biol.">
        <title>The bagworm genome reveals a unique fibroin gene that provides high tensile strength.</title>
        <authorList>
            <person name="Kono N."/>
            <person name="Nakamura H."/>
            <person name="Ohtoshi R."/>
            <person name="Tomita M."/>
            <person name="Numata K."/>
            <person name="Arakawa K."/>
        </authorList>
    </citation>
    <scope>NUCLEOTIDE SEQUENCE [LARGE SCALE GENOMIC DNA]</scope>
</reference>
<keyword evidence="3" id="KW-1185">Reference proteome</keyword>
<dbReference type="EMBL" id="BGZK01000240">
    <property type="protein sequence ID" value="GBP30996.1"/>
    <property type="molecule type" value="Genomic_DNA"/>
</dbReference>
<comment type="caution">
    <text evidence="2">The sequence shown here is derived from an EMBL/GenBank/DDBJ whole genome shotgun (WGS) entry which is preliminary data.</text>
</comment>
<gene>
    <name evidence="2" type="ORF">EVAR_81894_1</name>
</gene>